<sequence>MAAPFFALVLMVFQLALYHFGVQSLDHATRLAARAVMVGDVPASAQNRAAFLNQMICPHLMMALSCDNIILNVYRIEATSDADKKTGIYRFVDGQTRSLAAVESDPSKGSFCLGGPDDFVFIDAAYKLPNIVSSLIGADDWESSPILMRSTTLVRAEPHKGAHPSC</sequence>
<evidence type="ECO:0000313" key="1">
    <source>
        <dbReference type="EMBL" id="WAJ26200.1"/>
    </source>
</evidence>
<keyword evidence="2" id="KW-1185">Reference proteome</keyword>
<gene>
    <name evidence="1" type="ORF">OXU80_14905</name>
</gene>
<reference evidence="1" key="1">
    <citation type="submission" date="2022-11" db="EMBL/GenBank/DDBJ databases">
        <title>beta-Carotene-producing bacterium, Jeongeuplla avenae sp. nov., alleviates the salt stress of Arabidopsis seedlings.</title>
        <authorList>
            <person name="Jiang L."/>
            <person name="Lee J."/>
        </authorList>
    </citation>
    <scope>NUCLEOTIDE SEQUENCE</scope>
    <source>
        <strain evidence="1">DY_R2A_6</strain>
    </source>
</reference>
<accession>A0ACD4NHB5</accession>
<name>A0ACD4NHB5_9HYPH</name>
<organism evidence="1 2">
    <name type="scientific">Antarcticirhabdus aurantiaca</name>
    <dbReference type="NCBI Taxonomy" id="2606717"/>
    <lineage>
        <taxon>Bacteria</taxon>
        <taxon>Pseudomonadati</taxon>
        <taxon>Pseudomonadota</taxon>
        <taxon>Alphaproteobacteria</taxon>
        <taxon>Hyphomicrobiales</taxon>
        <taxon>Aurantimonadaceae</taxon>
        <taxon>Antarcticirhabdus</taxon>
    </lineage>
</organism>
<protein>
    <submittedName>
        <fullName evidence="1">Uncharacterized protein</fullName>
    </submittedName>
</protein>
<evidence type="ECO:0000313" key="2">
    <source>
        <dbReference type="Proteomes" id="UP001163223"/>
    </source>
</evidence>
<proteinExistence type="predicted"/>
<dbReference type="EMBL" id="CP113520">
    <property type="protein sequence ID" value="WAJ26200.1"/>
    <property type="molecule type" value="Genomic_DNA"/>
</dbReference>
<dbReference type="Proteomes" id="UP001163223">
    <property type="component" value="Chromosome"/>
</dbReference>